<dbReference type="Proteomes" id="UP000799778">
    <property type="component" value="Unassembled WGS sequence"/>
</dbReference>
<dbReference type="EMBL" id="ML978067">
    <property type="protein sequence ID" value="KAF2019496.1"/>
    <property type="molecule type" value="Genomic_DNA"/>
</dbReference>
<dbReference type="GeneID" id="54287256"/>
<dbReference type="CDD" id="cd16449">
    <property type="entry name" value="RING-HC"/>
    <property type="match status" value="1"/>
</dbReference>
<feature type="active site" description="Proton acceptor" evidence="8">
    <location>
        <position position="859"/>
    </location>
</feature>
<dbReference type="PROSITE" id="PS51635">
    <property type="entry name" value="PNPLA"/>
    <property type="match status" value="1"/>
</dbReference>
<organism evidence="13 14">
    <name type="scientific">Aaosphaeria arxii CBS 175.79</name>
    <dbReference type="NCBI Taxonomy" id="1450172"/>
    <lineage>
        <taxon>Eukaryota</taxon>
        <taxon>Fungi</taxon>
        <taxon>Dikarya</taxon>
        <taxon>Ascomycota</taxon>
        <taxon>Pezizomycotina</taxon>
        <taxon>Dothideomycetes</taxon>
        <taxon>Pleosporomycetidae</taxon>
        <taxon>Pleosporales</taxon>
        <taxon>Pleosporales incertae sedis</taxon>
        <taxon>Aaosphaeria</taxon>
    </lineage>
</organism>
<dbReference type="RefSeq" id="XP_033387835.1">
    <property type="nucleotide sequence ID" value="XM_033529859.1"/>
</dbReference>
<feature type="region of interest" description="Disordered" evidence="9">
    <location>
        <begin position="1148"/>
        <end position="1239"/>
    </location>
</feature>
<evidence type="ECO:0000256" key="3">
    <source>
        <dbReference type="ARBA" id="ARBA00022801"/>
    </source>
</evidence>
<accession>A0A6A5Y2N5</accession>
<dbReference type="InterPro" id="IPR002641">
    <property type="entry name" value="PNPLA_dom"/>
</dbReference>
<keyword evidence="6 8" id="KW-0443">Lipid metabolism</keyword>
<proteinExistence type="predicted"/>
<feature type="compositionally biased region" description="Polar residues" evidence="9">
    <location>
        <begin position="1225"/>
        <end position="1239"/>
    </location>
</feature>
<evidence type="ECO:0000259" key="12">
    <source>
        <dbReference type="PROSITE" id="PS51635"/>
    </source>
</evidence>
<dbReference type="Gene3D" id="3.40.1090.10">
    <property type="entry name" value="Cytosolic phospholipase A2 catalytic domain"/>
    <property type="match status" value="1"/>
</dbReference>
<keyword evidence="2 7" id="KW-0863">Zinc-finger</keyword>
<protein>
    <recommendedName>
        <fullName evidence="15">FabD/lysophospholipase-like protein</fullName>
    </recommendedName>
</protein>
<keyword evidence="5 8" id="KW-0442">Lipid degradation</keyword>
<evidence type="ECO:0000256" key="7">
    <source>
        <dbReference type="PROSITE-ProRule" id="PRU00094"/>
    </source>
</evidence>
<gene>
    <name evidence="13" type="ORF">BU24DRAFT_431280</name>
</gene>
<evidence type="ECO:0000259" key="10">
    <source>
        <dbReference type="PROSITE" id="PS50089"/>
    </source>
</evidence>
<evidence type="ECO:0000259" key="11">
    <source>
        <dbReference type="PROSITE" id="PS50114"/>
    </source>
</evidence>
<dbReference type="OrthoDB" id="194358at2759"/>
<evidence type="ECO:0000256" key="5">
    <source>
        <dbReference type="ARBA" id="ARBA00022963"/>
    </source>
</evidence>
<dbReference type="GO" id="GO:0016020">
    <property type="term" value="C:membrane"/>
    <property type="evidence" value="ECO:0007669"/>
    <property type="project" value="TreeGrafter"/>
</dbReference>
<evidence type="ECO:0000256" key="1">
    <source>
        <dbReference type="ARBA" id="ARBA00022723"/>
    </source>
</evidence>
<dbReference type="InterPro" id="IPR000679">
    <property type="entry name" value="Znf_GATA"/>
</dbReference>
<dbReference type="GO" id="GO:0008270">
    <property type="term" value="F:zinc ion binding"/>
    <property type="evidence" value="ECO:0007669"/>
    <property type="project" value="UniProtKB-KW"/>
</dbReference>
<evidence type="ECO:0000256" key="8">
    <source>
        <dbReference type="PROSITE-ProRule" id="PRU01161"/>
    </source>
</evidence>
<evidence type="ECO:0000313" key="13">
    <source>
        <dbReference type="EMBL" id="KAF2019496.1"/>
    </source>
</evidence>
<feature type="short sequence motif" description="GXGXXG" evidence="8">
    <location>
        <begin position="717"/>
        <end position="722"/>
    </location>
</feature>
<evidence type="ECO:0000313" key="14">
    <source>
        <dbReference type="Proteomes" id="UP000799778"/>
    </source>
</evidence>
<feature type="active site" description="Nucleophile" evidence="8">
    <location>
        <position position="753"/>
    </location>
</feature>
<feature type="domain" description="GATA-type" evidence="11">
    <location>
        <begin position="61"/>
        <end position="102"/>
    </location>
</feature>
<sequence>MSNNPRRRSTELVSSNLNVSARPDIPVSRSLKGLMLNHRLPTNALIGSLHSFSQDATQTRVNDHKACEDCEQFVTHIWNCSYCGMDFCDPCWLRQAQHKPGRVGPDGLPHEKANPSIVRRFKDILTPPRERQAQEILHREDEDTTCNTGEHEARFPQLVSFIRQTGAGKSTLIRMLIEQQQDNSSDPSTCTSEYPILLADCEGLEGGENIPISEQMREKYLATGEKKSKEKASKTQRLTKRLTSTRHELKWAISPAQKKRQYSVTELYPRLLYTFSDVIVFVLRNAITFESTVLSTIINWARSSIEKSLNQPTLPHVVIALNVSDTKIDEKSWDPDYATHALMSDVAGAIERDPTYKDLKTFWVEKGKKINTMQDLLLCYYSSITVVRIPGEGRYMMINSQVQTLHDAVSRRCKESSNSKRRSRMLSTSDTLNVYLQSAFEHFSTDLDVPFNFMDVSFQINPIPLDFGGNILKLAVAMKRLFTDACRLFQELSFMVASCILLDCVRQNIRGPPQEVFEKHYLLHCDTALENFCASYWPCKYRGKNGEPCVNVPGSHSKGHQNSKGNVMRPGEYMSDFTFEQFGDAWLQYLQLHLTKMQHDLSARLMQPPSLSEVTVVKKLHHTNMELFYKKLDGAQGFISHQTCFSCLRELAEHPLPCGHVLCTPCIKSYGRPHPNLLYSYAMTSCPLHQAHTVFSSHWPIFFKPPLAGVRVLSLDGGGARGAVLLEILTRIQQELGGRIPIQDFFDLIVGTSLSWLMNAAFTKRFPRRIGKSKYQTKPLVTTLTGTFGDDAMFAGSIPDSAPGPARKVAVTAVTETGEKAVIFANYNRKHDSETRATSAAPTYFKPFVNPRTKEVFIDGALYYNNPVRIANYESMLIWPETKGSHPDILLSLGTAYNKANRDEKRKENAYKPYSEPRSWYHLFKRQIKNCLNAELAWTAFRNDVVGTSSPIAAQRYVRINPKLTAPVPKMDAKDNIWILRNHVKNNLTSNEMKGVIEKIAHRLISSSFYFDKTGPLVEHAGSWAYKGIIRCRFAAESENIRYLGEHIKSKFKRRNFQPFFRIHDVADAENAQDIKLNRNVLEDMIEILEFRIEPIVIPVASESALITIDLHLTDDAMKPELRNGFPISGFPRSLCEEELLRKTTSQPATPVLTPHPVATKRQNLQARNSIRRSGDESVKHSNQGSHIRIGQDRSIDETEEDDEKWATRLSNVIRPPNPPHPRSDSGSLASMRGSMNSTNSLQQLDEAVSCFIAGDTEENIE</sequence>
<evidence type="ECO:0000256" key="9">
    <source>
        <dbReference type="SAM" id="MobiDB-lite"/>
    </source>
</evidence>
<dbReference type="InterPro" id="IPR016035">
    <property type="entry name" value="Acyl_Trfase/lysoPLipase"/>
</dbReference>
<dbReference type="SUPFAM" id="SSF52151">
    <property type="entry name" value="FabD/lysophospholipase-like"/>
    <property type="match status" value="1"/>
</dbReference>
<dbReference type="GO" id="GO:0043565">
    <property type="term" value="F:sequence-specific DNA binding"/>
    <property type="evidence" value="ECO:0007669"/>
    <property type="project" value="InterPro"/>
</dbReference>
<dbReference type="PANTHER" id="PTHR24185">
    <property type="entry name" value="CALCIUM-INDEPENDENT PHOSPHOLIPASE A2-GAMMA"/>
    <property type="match status" value="1"/>
</dbReference>
<dbReference type="GO" id="GO:0047499">
    <property type="term" value="F:calcium-independent phospholipase A2 activity"/>
    <property type="evidence" value="ECO:0007669"/>
    <property type="project" value="TreeGrafter"/>
</dbReference>
<keyword evidence="4" id="KW-0862">Zinc</keyword>
<dbReference type="GO" id="GO:0046486">
    <property type="term" value="P:glycerolipid metabolic process"/>
    <property type="evidence" value="ECO:0007669"/>
    <property type="project" value="UniProtKB-ARBA"/>
</dbReference>
<dbReference type="GO" id="GO:0006355">
    <property type="term" value="P:regulation of DNA-templated transcription"/>
    <property type="evidence" value="ECO:0007669"/>
    <property type="project" value="InterPro"/>
</dbReference>
<keyword evidence="14" id="KW-1185">Reference proteome</keyword>
<dbReference type="PROSITE" id="PS00518">
    <property type="entry name" value="ZF_RING_1"/>
    <property type="match status" value="1"/>
</dbReference>
<dbReference type="GO" id="GO:0016042">
    <property type="term" value="P:lipid catabolic process"/>
    <property type="evidence" value="ECO:0007669"/>
    <property type="project" value="UniProtKB-UniRule"/>
</dbReference>
<evidence type="ECO:0000256" key="6">
    <source>
        <dbReference type="ARBA" id="ARBA00023098"/>
    </source>
</evidence>
<dbReference type="InterPro" id="IPR001841">
    <property type="entry name" value="Znf_RING"/>
</dbReference>
<dbReference type="AlphaFoldDB" id="A0A6A5Y2N5"/>
<reference evidence="13" key="1">
    <citation type="journal article" date="2020" name="Stud. Mycol.">
        <title>101 Dothideomycetes genomes: a test case for predicting lifestyles and emergence of pathogens.</title>
        <authorList>
            <person name="Haridas S."/>
            <person name="Albert R."/>
            <person name="Binder M."/>
            <person name="Bloem J."/>
            <person name="Labutti K."/>
            <person name="Salamov A."/>
            <person name="Andreopoulos B."/>
            <person name="Baker S."/>
            <person name="Barry K."/>
            <person name="Bills G."/>
            <person name="Bluhm B."/>
            <person name="Cannon C."/>
            <person name="Castanera R."/>
            <person name="Culley D."/>
            <person name="Daum C."/>
            <person name="Ezra D."/>
            <person name="Gonzalez J."/>
            <person name="Henrissat B."/>
            <person name="Kuo A."/>
            <person name="Liang C."/>
            <person name="Lipzen A."/>
            <person name="Lutzoni F."/>
            <person name="Magnuson J."/>
            <person name="Mondo S."/>
            <person name="Nolan M."/>
            <person name="Ohm R."/>
            <person name="Pangilinan J."/>
            <person name="Park H.-J."/>
            <person name="Ramirez L."/>
            <person name="Alfaro M."/>
            <person name="Sun H."/>
            <person name="Tritt A."/>
            <person name="Yoshinaga Y."/>
            <person name="Zwiers L.-H."/>
            <person name="Turgeon B."/>
            <person name="Goodwin S."/>
            <person name="Spatafora J."/>
            <person name="Crous P."/>
            <person name="Grigoriev I."/>
        </authorList>
    </citation>
    <scope>NUCLEOTIDE SEQUENCE</scope>
    <source>
        <strain evidence="13">CBS 175.79</strain>
    </source>
</reference>
<dbReference type="InterPro" id="IPR017907">
    <property type="entry name" value="Znf_RING_CS"/>
</dbReference>
<dbReference type="CDD" id="cd00882">
    <property type="entry name" value="Ras_like_GTPase"/>
    <property type="match status" value="1"/>
</dbReference>
<dbReference type="PROSITE" id="PS50089">
    <property type="entry name" value="ZF_RING_2"/>
    <property type="match status" value="1"/>
</dbReference>
<comment type="caution">
    <text evidence="8">Lacks conserved residue(s) required for the propagation of feature annotation.</text>
</comment>
<keyword evidence="3 8" id="KW-0378">Hydrolase</keyword>
<evidence type="ECO:0008006" key="15">
    <source>
        <dbReference type="Google" id="ProtNLM"/>
    </source>
</evidence>
<dbReference type="GO" id="GO:0019369">
    <property type="term" value="P:arachidonate metabolic process"/>
    <property type="evidence" value="ECO:0007669"/>
    <property type="project" value="TreeGrafter"/>
</dbReference>
<evidence type="ECO:0000256" key="4">
    <source>
        <dbReference type="ARBA" id="ARBA00022833"/>
    </source>
</evidence>
<dbReference type="PROSITE" id="PS50114">
    <property type="entry name" value="GATA_ZN_FINGER_2"/>
    <property type="match status" value="1"/>
</dbReference>
<name>A0A6A5Y2N5_9PLEO</name>
<keyword evidence="1" id="KW-0479">Metal-binding</keyword>
<feature type="short sequence motif" description="DGA/G" evidence="8">
    <location>
        <begin position="859"/>
        <end position="861"/>
    </location>
</feature>
<feature type="domain" description="RING-type" evidence="10">
    <location>
        <begin position="644"/>
        <end position="690"/>
    </location>
</feature>
<evidence type="ECO:0000256" key="2">
    <source>
        <dbReference type="ARBA" id="ARBA00022771"/>
    </source>
</evidence>
<dbReference type="CDD" id="cd07199">
    <property type="entry name" value="Pat17_PNPLA8_PNPLA9_like"/>
    <property type="match status" value="1"/>
</dbReference>
<feature type="domain" description="PNPLA" evidence="12">
    <location>
        <begin position="713"/>
        <end position="872"/>
    </location>
</feature>
<dbReference type="PANTHER" id="PTHR24185:SF1">
    <property type="entry name" value="CALCIUM-INDEPENDENT PHOSPHOLIPASE A2-GAMMA"/>
    <property type="match status" value="1"/>
</dbReference>